<proteinExistence type="predicted"/>
<name>A0A1I5F024_9BACT</name>
<dbReference type="RefSeq" id="WP_091652460.1">
    <property type="nucleotide sequence ID" value="NZ_FOVW01000004.1"/>
</dbReference>
<protein>
    <recommendedName>
        <fullName evidence="3">TolB-like 6-blade propeller-like</fullName>
    </recommendedName>
</protein>
<evidence type="ECO:0000313" key="2">
    <source>
        <dbReference type="Proteomes" id="UP000199564"/>
    </source>
</evidence>
<dbReference type="PROSITE" id="PS51257">
    <property type="entry name" value="PROKAR_LIPOPROTEIN"/>
    <property type="match status" value="1"/>
</dbReference>
<accession>A0A1I5F024</accession>
<dbReference type="STRING" id="226506.SAMN04488519_104146"/>
<dbReference type="EMBL" id="FOVW01000004">
    <property type="protein sequence ID" value="SFO17023.1"/>
    <property type="molecule type" value="Genomic_DNA"/>
</dbReference>
<evidence type="ECO:0000313" key="1">
    <source>
        <dbReference type="EMBL" id="SFO17023.1"/>
    </source>
</evidence>
<sequence length="384" mass="44530">MRIFIYLYFLLIIFGCSEKNQKSKDFPGLEIVDSIQVFNDPDLFFQDLDPVLEKLLFIKKSDSIQEVQILDFNGNLQNSFSLDQNYKKNNIHLLSALFFKDHEGIVVFGSEEIITYSMTGEIDSIISFSDVQRQYFSRSDLSFSLENFGDKIFLLNNEIVNLKHSDLSEFSNVEIFYVFDLKSKESTTFLKFPKSSIFQKNKYFFKGAWSPVYTFDKNLLHVVFGIEPTIYNYSPIPPYQLLSSLPLKLNSYRSFNGLDKLSSKFRFFDHSFTSGKILSIKKLLDYFVIVYFPGINDQKLGEQLQGKSTEDIIKNIRKLKKKYPNRVAVIDPQGNTLADFIPEKLNPTSMIIRNGDLYMLGSSNIDSNDNLLKIFRLTLNMKDK</sequence>
<dbReference type="AlphaFoldDB" id="A0A1I5F024"/>
<gene>
    <name evidence="1" type="ORF">SAMN04488519_104146</name>
</gene>
<evidence type="ECO:0008006" key="3">
    <source>
        <dbReference type="Google" id="ProtNLM"/>
    </source>
</evidence>
<dbReference type="Proteomes" id="UP000199564">
    <property type="component" value="Unassembled WGS sequence"/>
</dbReference>
<organism evidence="1 2">
    <name type="scientific">Algoriphagus ornithinivorans</name>
    <dbReference type="NCBI Taxonomy" id="226506"/>
    <lineage>
        <taxon>Bacteria</taxon>
        <taxon>Pseudomonadati</taxon>
        <taxon>Bacteroidota</taxon>
        <taxon>Cytophagia</taxon>
        <taxon>Cytophagales</taxon>
        <taxon>Cyclobacteriaceae</taxon>
        <taxon>Algoriphagus</taxon>
    </lineage>
</organism>
<keyword evidence="2" id="KW-1185">Reference proteome</keyword>
<reference evidence="2" key="1">
    <citation type="submission" date="2016-10" db="EMBL/GenBank/DDBJ databases">
        <authorList>
            <person name="Varghese N."/>
            <person name="Submissions S."/>
        </authorList>
    </citation>
    <scope>NUCLEOTIDE SEQUENCE [LARGE SCALE GENOMIC DNA]</scope>
    <source>
        <strain evidence="2">DSM 15282</strain>
    </source>
</reference>